<dbReference type="AlphaFoldDB" id="L0P9I3"/>
<dbReference type="InterPro" id="IPR001611">
    <property type="entry name" value="Leu-rich_rpt"/>
</dbReference>
<protein>
    <recommendedName>
        <fullName evidence="5">Protein phosphatase 1 regulatory subunit 7</fullName>
    </recommendedName>
</protein>
<gene>
    <name evidence="3" type="ORF">PNEJI1_003065</name>
</gene>
<evidence type="ECO:0000313" key="4">
    <source>
        <dbReference type="Proteomes" id="UP000010422"/>
    </source>
</evidence>
<dbReference type="InterPro" id="IPR003591">
    <property type="entry name" value="Leu-rich_rpt_typical-subtyp"/>
</dbReference>
<dbReference type="SMART" id="SM00364">
    <property type="entry name" value="LRR_BAC"/>
    <property type="match status" value="4"/>
</dbReference>
<dbReference type="PANTHER" id="PTHR15454:SF56">
    <property type="entry name" value="PROTEIN PHOSPHATASE 1 REGULATORY SUBUNIT 7-RELATED"/>
    <property type="match status" value="1"/>
</dbReference>
<evidence type="ECO:0000256" key="1">
    <source>
        <dbReference type="ARBA" id="ARBA00022614"/>
    </source>
</evidence>
<dbReference type="GO" id="GO:0005737">
    <property type="term" value="C:cytoplasm"/>
    <property type="evidence" value="ECO:0007669"/>
    <property type="project" value="TreeGrafter"/>
</dbReference>
<dbReference type="PROSITE" id="PS51450">
    <property type="entry name" value="LRR"/>
    <property type="match status" value="9"/>
</dbReference>
<dbReference type="FunCoup" id="L0P9I3">
    <property type="interactions" value="146"/>
</dbReference>
<dbReference type="Gene3D" id="3.80.10.10">
    <property type="entry name" value="Ribonuclease Inhibitor"/>
    <property type="match status" value="3"/>
</dbReference>
<dbReference type="FunFam" id="3.80.10.10:FF:000312">
    <property type="entry name" value="Protein phosphatases pp1 regulatory subunit, putative"/>
    <property type="match status" value="1"/>
</dbReference>
<dbReference type="InterPro" id="IPR025875">
    <property type="entry name" value="Leu-rich_rpt_4"/>
</dbReference>
<evidence type="ECO:0000256" key="2">
    <source>
        <dbReference type="ARBA" id="ARBA00022737"/>
    </source>
</evidence>
<evidence type="ECO:0008006" key="5">
    <source>
        <dbReference type="Google" id="ProtNLM"/>
    </source>
</evidence>
<evidence type="ECO:0000313" key="3">
    <source>
        <dbReference type="EMBL" id="CCJ28754.1"/>
    </source>
</evidence>
<dbReference type="STRING" id="1209962.L0P9I3"/>
<sequence>MCLRSGALRLRMHDAHEDPLEATDEDEWPLADYPADTETLDLIHLKLKEVVSLHLERFLELKVLCLRQNQLEEFPEPRTLPRGLEELDLYDNNITEIPEYTTFGELHTLDLSFNCIKHIRNLERCKKLKNLYFVQNKISQITGLEELEGLVNLELGANRIRVGVVRHDMARINELWLGKNKITKLKGLETLQNLRILSLQSNRLTSISGLEALANVLEELYLSHNGITSIEGLRMLRRLRVLDISNNKIENLEHINQNEDLQELWASYNQLSDFGNIEKECKSMKRLVTIYLEGNPLQKMNESTYRNKIRLILPWIKQIDATYVQI</sequence>
<dbReference type="Pfam" id="PF12799">
    <property type="entry name" value="LRR_4"/>
    <property type="match status" value="2"/>
</dbReference>
<name>L0P9I3_PNEJI</name>
<dbReference type="EMBL" id="CAKM01000117">
    <property type="protein sequence ID" value="CCJ28754.1"/>
    <property type="molecule type" value="Genomic_DNA"/>
</dbReference>
<dbReference type="InterPro" id="IPR032675">
    <property type="entry name" value="LRR_dom_sf"/>
</dbReference>
<dbReference type="PANTHER" id="PTHR15454">
    <property type="entry name" value="NISCHARIN RELATED"/>
    <property type="match status" value="1"/>
</dbReference>
<organism evidence="4">
    <name type="scientific">Pneumocystis jirovecii</name>
    <name type="common">Human pneumocystis pneumonia agent</name>
    <dbReference type="NCBI Taxonomy" id="42068"/>
    <lineage>
        <taxon>Eukaryota</taxon>
        <taxon>Fungi</taxon>
        <taxon>Dikarya</taxon>
        <taxon>Ascomycota</taxon>
        <taxon>Taphrinomycotina</taxon>
        <taxon>Pneumocystomycetes</taxon>
        <taxon>Pneumocystaceae</taxon>
        <taxon>Pneumocystis</taxon>
    </lineage>
</organism>
<reference evidence="3 4" key="1">
    <citation type="journal article" date="2012" name="MBio">
        <title>De novo assembly of the Pneumocystis jirovecii genome from a single bronchoalveolar lavage fluid specimen from a patient.</title>
        <authorList>
            <person name="Cisse O.H."/>
            <person name="Pagni M."/>
            <person name="Hauser P.M."/>
        </authorList>
    </citation>
    <scope>NUCLEOTIDE SEQUENCE [LARGE SCALE GENOMIC DNA]</scope>
    <source>
        <strain evidence="3 4">SE8</strain>
    </source>
</reference>
<dbReference type="Pfam" id="PF13855">
    <property type="entry name" value="LRR_8"/>
    <property type="match status" value="1"/>
</dbReference>
<keyword evidence="2" id="KW-0677">Repeat</keyword>
<keyword evidence="1" id="KW-0433">Leucine-rich repeat</keyword>
<accession>L0P9I3</accession>
<dbReference type="SUPFAM" id="SSF52058">
    <property type="entry name" value="L domain-like"/>
    <property type="match status" value="1"/>
</dbReference>
<dbReference type="VEuPathDB" id="FungiDB:PNEJI1_003065"/>
<dbReference type="InParanoid" id="L0P9I3"/>
<dbReference type="SMART" id="SM00369">
    <property type="entry name" value="LRR_TYP"/>
    <property type="match status" value="6"/>
</dbReference>
<proteinExistence type="predicted"/>
<dbReference type="Proteomes" id="UP000010422">
    <property type="component" value="Unassembled WGS sequence"/>
</dbReference>
<dbReference type="SMART" id="SM00365">
    <property type="entry name" value="LRR_SD22"/>
    <property type="match status" value="9"/>
</dbReference>
<comment type="caution">
    <text evidence="3">The sequence shown here is derived from an EMBL/GenBank/DDBJ whole genome shotgun (WGS) entry which is preliminary data.</text>
</comment>